<evidence type="ECO:0000313" key="16">
    <source>
        <dbReference type="EMBL" id="TKS78428.1"/>
    </source>
</evidence>
<keyword evidence="6" id="KW-0732">Signal</keyword>
<organism evidence="16 17">
    <name type="scientific">Collichthys lucidus</name>
    <name type="common">Big head croaker</name>
    <name type="synonym">Sciaena lucida</name>
    <dbReference type="NCBI Taxonomy" id="240159"/>
    <lineage>
        <taxon>Eukaryota</taxon>
        <taxon>Metazoa</taxon>
        <taxon>Chordata</taxon>
        <taxon>Craniata</taxon>
        <taxon>Vertebrata</taxon>
        <taxon>Euteleostomi</taxon>
        <taxon>Actinopterygii</taxon>
        <taxon>Neopterygii</taxon>
        <taxon>Teleostei</taxon>
        <taxon>Neoteleostei</taxon>
        <taxon>Acanthomorphata</taxon>
        <taxon>Eupercaria</taxon>
        <taxon>Sciaenidae</taxon>
        <taxon>Collichthys</taxon>
    </lineage>
</organism>
<dbReference type="GO" id="GO:0046872">
    <property type="term" value="F:metal ion binding"/>
    <property type="evidence" value="ECO:0007669"/>
    <property type="project" value="UniProtKB-KW"/>
</dbReference>
<feature type="domain" description="Fibronectin type-III" evidence="15">
    <location>
        <begin position="160"/>
        <end position="259"/>
    </location>
</feature>
<name>A0A4U5UUI4_COLLU</name>
<keyword evidence="12 14" id="KW-0675">Receptor</keyword>
<comment type="similarity">
    <text evidence="2 14">Belongs to the type I cytokine receptor family. Type 1 subfamily.</text>
</comment>
<dbReference type="GO" id="GO:0043235">
    <property type="term" value="C:receptor complex"/>
    <property type="evidence" value="ECO:0007669"/>
    <property type="project" value="TreeGrafter"/>
</dbReference>
<evidence type="ECO:0000256" key="2">
    <source>
        <dbReference type="ARBA" id="ARBA00007885"/>
    </source>
</evidence>
<protein>
    <recommendedName>
        <fullName evidence="3 14">Prolactin receptor</fullName>
        <shortName evidence="14">PRL-R</shortName>
    </recommendedName>
</protein>
<keyword evidence="11 14" id="KW-1015">Disulfide bond</keyword>
<evidence type="ECO:0000256" key="10">
    <source>
        <dbReference type="ARBA" id="ARBA00023136"/>
    </source>
</evidence>
<evidence type="ECO:0000256" key="6">
    <source>
        <dbReference type="ARBA" id="ARBA00022729"/>
    </source>
</evidence>
<comment type="function">
    <text evidence="14">This is a receptor for the anterior pituitary hormone prolactin.</text>
</comment>
<keyword evidence="4 14" id="KW-0812">Transmembrane</keyword>
<comment type="domain">
    <text evidence="14">The box 1 motif is required for JAK interaction and/or activation.</text>
</comment>
<dbReference type="InterPro" id="IPR050379">
    <property type="entry name" value="Type-I_Cytokine_Rcpt"/>
</dbReference>
<dbReference type="InterPro" id="IPR036116">
    <property type="entry name" value="FN3_sf"/>
</dbReference>
<evidence type="ECO:0000256" key="12">
    <source>
        <dbReference type="ARBA" id="ARBA00023170"/>
    </source>
</evidence>
<dbReference type="PROSITE" id="PS50853">
    <property type="entry name" value="FN3"/>
    <property type="match status" value="1"/>
</dbReference>
<evidence type="ECO:0000313" key="17">
    <source>
        <dbReference type="Proteomes" id="UP000298787"/>
    </source>
</evidence>
<dbReference type="GO" id="GO:0009897">
    <property type="term" value="C:external side of plasma membrane"/>
    <property type="evidence" value="ECO:0007669"/>
    <property type="project" value="TreeGrafter"/>
</dbReference>
<accession>A0A4U5UUI4</accession>
<proteinExistence type="inferred from homology"/>
<dbReference type="InterPro" id="IPR015152">
    <property type="entry name" value="Growth/epo_recpt_lig-bind"/>
</dbReference>
<dbReference type="EMBL" id="CM014088">
    <property type="protein sequence ID" value="TKS78428.1"/>
    <property type="molecule type" value="Genomic_DNA"/>
</dbReference>
<feature type="transmembrane region" description="Helical" evidence="14">
    <location>
        <begin position="266"/>
        <end position="287"/>
    </location>
</feature>
<evidence type="ECO:0000256" key="1">
    <source>
        <dbReference type="ARBA" id="ARBA00004479"/>
    </source>
</evidence>
<comment type="subcellular location">
    <subcellularLocation>
        <location evidence="1 14">Membrane</location>
        <topology evidence="1 14">Single-pass type I membrane protein</topology>
    </subcellularLocation>
</comment>
<keyword evidence="8 14" id="KW-0862">Zinc</keyword>
<keyword evidence="17" id="KW-1185">Reference proteome</keyword>
<dbReference type="SMART" id="SM00060">
    <property type="entry name" value="FN3"/>
    <property type="match status" value="2"/>
</dbReference>
<evidence type="ECO:0000256" key="5">
    <source>
        <dbReference type="ARBA" id="ARBA00022723"/>
    </source>
</evidence>
<dbReference type="InterPro" id="IPR013783">
    <property type="entry name" value="Ig-like_fold"/>
</dbReference>
<dbReference type="Pfam" id="PF00041">
    <property type="entry name" value="fn3"/>
    <property type="match status" value="1"/>
</dbReference>
<dbReference type="GO" id="GO:0019955">
    <property type="term" value="F:cytokine binding"/>
    <property type="evidence" value="ECO:0007669"/>
    <property type="project" value="TreeGrafter"/>
</dbReference>
<gene>
    <name evidence="14" type="primary">PRLR</name>
    <name evidence="16" type="ORF">D9C73_012746</name>
</gene>
<dbReference type="PANTHER" id="PTHR23036:SF86">
    <property type="entry name" value="PROLACTIN RECEPTOR"/>
    <property type="match status" value="1"/>
</dbReference>
<dbReference type="PANTHER" id="PTHR23036">
    <property type="entry name" value="CYTOKINE RECEPTOR"/>
    <property type="match status" value="1"/>
</dbReference>
<dbReference type="Proteomes" id="UP000298787">
    <property type="component" value="Chromosome 11"/>
</dbReference>
<dbReference type="FunFam" id="2.60.40.10:FF:000287">
    <property type="entry name" value="Prolactin receptor"/>
    <property type="match status" value="1"/>
</dbReference>
<keyword evidence="9 14" id="KW-1133">Transmembrane helix</keyword>
<evidence type="ECO:0000259" key="15">
    <source>
        <dbReference type="PROSITE" id="PS50853"/>
    </source>
</evidence>
<comment type="domain">
    <text evidence="14">The WSXWS motif appears to be necessary for proper protein folding and thereby efficient intracellular transport and cell-surface receptor binding.</text>
</comment>
<evidence type="ECO:0000256" key="4">
    <source>
        <dbReference type="ARBA" id="ARBA00022692"/>
    </source>
</evidence>
<evidence type="ECO:0000256" key="3">
    <source>
        <dbReference type="ARBA" id="ARBA00019818"/>
    </source>
</evidence>
<evidence type="ECO:0000256" key="11">
    <source>
        <dbReference type="ARBA" id="ARBA00023157"/>
    </source>
</evidence>
<dbReference type="SUPFAM" id="SSF49265">
    <property type="entry name" value="Fibronectin type III"/>
    <property type="match status" value="2"/>
</dbReference>
<evidence type="ECO:0000256" key="7">
    <source>
        <dbReference type="ARBA" id="ARBA00022737"/>
    </source>
</evidence>
<reference evidence="16 17" key="1">
    <citation type="submission" date="2019-01" db="EMBL/GenBank/DDBJ databases">
        <title>Genome Assembly of Collichthys lucidus.</title>
        <authorList>
            <person name="Cai M."/>
            <person name="Xiao S."/>
        </authorList>
    </citation>
    <scope>NUCLEOTIDE SEQUENCE [LARGE SCALE GENOMIC DNA]</scope>
    <source>
        <strain evidence="16">JT15FE1705JMU</strain>
        <tissue evidence="16">Muscle</tissue>
    </source>
</reference>
<dbReference type="GO" id="GO:0004896">
    <property type="term" value="F:cytokine receptor activity"/>
    <property type="evidence" value="ECO:0007669"/>
    <property type="project" value="TreeGrafter"/>
</dbReference>
<keyword evidence="13" id="KW-0325">Glycoprotein</keyword>
<dbReference type="STRING" id="240159.A0A4U5UUI4"/>
<sequence length="565" mass="64053">MSELVWQHETELVTVVTVQKKQVKRGLSVIICARMRRDLGLVLLLLLSAAVESNSISPPGKPVLVGCRSPEKETFTCWWEPGSDGGLPTMHRLYYETERLEGVFECPDYLSAGRNSCFFDKNHTAIWVYYYLTVVASNALGNATSDPFKIDVVEIVKPNPPENVTLLLEGREDSSYLHVSWERPHNTDTKSGWVTIKYQLRVKQENSNEWKEYMSGTQKHFNLYSISPGVTYMVKVRCRLDHGFWSEWTNTTYVKVPNYLRNEKPFWILVSTLSTIPFIAAACVLVMKRKYVKQYVLPPVPGPKIRGVDFQLLKSGRSEDVISAFIINQNFSLTTGSKDQTEEYLIVTENENGIADPSNSQKRKKSLIIPGFCLDSEPPILNDCEKSGATNQEIDNYVKSLSNMKPSQLPAQEQQCNFVNADATGHQTSNYDNTTQTFANSSYVDIQRHMENIQEVDVKQVDYRRVKEVNGDNILILPLNSSGCIDVQRPKDNISEDYSKVKVVDSDNMVFLQKEKVSVDTSCIEKGIYYTNFALQKPINTSKVEVCTEVINSEYVDTFSAPPLI</sequence>
<dbReference type="FunFam" id="2.60.40.10:FF:000358">
    <property type="entry name" value="Prolactin receptor"/>
    <property type="match status" value="1"/>
</dbReference>
<evidence type="ECO:0000256" key="9">
    <source>
        <dbReference type="ARBA" id="ARBA00022989"/>
    </source>
</evidence>
<dbReference type="AlphaFoldDB" id="A0A4U5UUI4"/>
<keyword evidence="5 14" id="KW-0479">Metal-binding</keyword>
<evidence type="ECO:0000256" key="13">
    <source>
        <dbReference type="ARBA" id="ARBA00023180"/>
    </source>
</evidence>
<dbReference type="InterPro" id="IPR003961">
    <property type="entry name" value="FN3_dom"/>
</dbReference>
<dbReference type="Gene3D" id="2.60.40.10">
    <property type="entry name" value="Immunoglobulins"/>
    <property type="match status" value="2"/>
</dbReference>
<evidence type="ECO:0000256" key="14">
    <source>
        <dbReference type="RuleBase" id="RU365035"/>
    </source>
</evidence>
<dbReference type="Pfam" id="PF09067">
    <property type="entry name" value="EpoR_lig-bind"/>
    <property type="match status" value="1"/>
</dbReference>
<evidence type="ECO:0000256" key="8">
    <source>
        <dbReference type="ARBA" id="ARBA00022833"/>
    </source>
</evidence>
<keyword evidence="10 14" id="KW-0472">Membrane</keyword>
<dbReference type="CDD" id="cd00063">
    <property type="entry name" value="FN3"/>
    <property type="match status" value="1"/>
</dbReference>
<keyword evidence="7" id="KW-0677">Repeat</keyword>